<feature type="region of interest" description="Disordered" evidence="4">
    <location>
        <begin position="85"/>
        <end position="132"/>
    </location>
</feature>
<feature type="compositionally biased region" description="Basic and acidic residues" evidence="4">
    <location>
        <begin position="162"/>
        <end position="171"/>
    </location>
</feature>
<feature type="compositionally biased region" description="Basic residues" evidence="4">
    <location>
        <begin position="172"/>
        <end position="183"/>
    </location>
</feature>
<accession>A0A1X2GQH8</accession>
<feature type="region of interest" description="Disordered" evidence="4">
    <location>
        <begin position="226"/>
        <end position="245"/>
    </location>
</feature>
<evidence type="ECO:0000313" key="7">
    <source>
        <dbReference type="EMBL" id="ORX59407.1"/>
    </source>
</evidence>
<evidence type="ECO:0000259" key="6">
    <source>
        <dbReference type="Pfam" id="PF15459"/>
    </source>
</evidence>
<keyword evidence="8" id="KW-1185">Reference proteome</keyword>
<evidence type="ECO:0000256" key="1">
    <source>
        <dbReference type="ARBA" id="ARBA00004123"/>
    </source>
</evidence>
<comment type="subcellular location">
    <subcellularLocation>
        <location evidence="1">Nucleus</location>
    </subcellularLocation>
</comment>
<evidence type="ECO:0000256" key="4">
    <source>
        <dbReference type="SAM" id="MobiDB-lite"/>
    </source>
</evidence>
<feature type="compositionally biased region" description="Basic residues" evidence="4">
    <location>
        <begin position="360"/>
        <end position="376"/>
    </location>
</feature>
<name>A0A1X2GQH8_9FUNG</name>
<feature type="domain" description="Ribosomal RNA-processing protein 14/surfeit locus protein 6 C-terminal" evidence="5">
    <location>
        <begin position="165"/>
        <end position="345"/>
    </location>
</feature>
<evidence type="ECO:0000256" key="2">
    <source>
        <dbReference type="ARBA" id="ARBA00005904"/>
    </source>
</evidence>
<feature type="domain" description="Ribosomal RNA-processing protein 14 N-terminal" evidence="6">
    <location>
        <begin position="13"/>
        <end position="74"/>
    </location>
</feature>
<dbReference type="GO" id="GO:0042273">
    <property type="term" value="P:ribosomal large subunit biogenesis"/>
    <property type="evidence" value="ECO:0007669"/>
    <property type="project" value="TreeGrafter"/>
</dbReference>
<dbReference type="InterPro" id="IPR029188">
    <property type="entry name" value="Rrp14_N"/>
</dbReference>
<feature type="compositionally biased region" description="Basic and acidic residues" evidence="4">
    <location>
        <begin position="311"/>
        <end position="341"/>
    </location>
</feature>
<dbReference type="GO" id="GO:0042274">
    <property type="term" value="P:ribosomal small subunit biogenesis"/>
    <property type="evidence" value="ECO:0007669"/>
    <property type="project" value="TreeGrafter"/>
</dbReference>
<dbReference type="STRING" id="101127.A0A1X2GQH8"/>
<dbReference type="GO" id="GO:0003677">
    <property type="term" value="F:DNA binding"/>
    <property type="evidence" value="ECO:0007669"/>
    <property type="project" value="TreeGrafter"/>
</dbReference>
<dbReference type="Pfam" id="PF15459">
    <property type="entry name" value="RRP14"/>
    <property type="match status" value="1"/>
</dbReference>
<comment type="similarity">
    <text evidence="2">Belongs to the SURF6 family.</text>
</comment>
<dbReference type="Pfam" id="PF04935">
    <property type="entry name" value="SURF6"/>
    <property type="match status" value="1"/>
</dbReference>
<dbReference type="GO" id="GO:0005730">
    <property type="term" value="C:nucleolus"/>
    <property type="evidence" value="ECO:0007669"/>
    <property type="project" value="TreeGrafter"/>
</dbReference>
<keyword evidence="3" id="KW-0539">Nucleus</keyword>
<feature type="region of interest" description="Disordered" evidence="4">
    <location>
        <begin position="297"/>
        <end position="376"/>
    </location>
</feature>
<feature type="region of interest" description="Disordered" evidence="4">
    <location>
        <begin position="146"/>
        <end position="213"/>
    </location>
</feature>
<dbReference type="InterPro" id="IPR029190">
    <property type="entry name" value="Rrp14/SURF6_C"/>
</dbReference>
<proteinExistence type="inferred from homology"/>
<reference evidence="7 8" key="1">
    <citation type="submission" date="2016-07" db="EMBL/GenBank/DDBJ databases">
        <title>Pervasive Adenine N6-methylation of Active Genes in Fungi.</title>
        <authorList>
            <consortium name="DOE Joint Genome Institute"/>
            <person name="Mondo S.J."/>
            <person name="Dannebaum R.O."/>
            <person name="Kuo R.C."/>
            <person name="Labutti K."/>
            <person name="Haridas S."/>
            <person name="Kuo A."/>
            <person name="Salamov A."/>
            <person name="Ahrendt S.R."/>
            <person name="Lipzen A."/>
            <person name="Sullivan W."/>
            <person name="Andreopoulos W.B."/>
            <person name="Clum A."/>
            <person name="Lindquist E."/>
            <person name="Daum C."/>
            <person name="Ramamoorthy G.K."/>
            <person name="Gryganskyi A."/>
            <person name="Culley D."/>
            <person name="Magnuson J.K."/>
            <person name="James T.Y."/>
            <person name="O'Malley M.A."/>
            <person name="Stajich J.E."/>
            <person name="Spatafora J.W."/>
            <person name="Visel A."/>
            <person name="Grigoriev I.V."/>
        </authorList>
    </citation>
    <scope>NUCLEOTIDE SEQUENCE [LARGE SCALE GENOMIC DNA]</scope>
    <source>
        <strain evidence="7 8">NRRL 3301</strain>
    </source>
</reference>
<feature type="compositionally biased region" description="Basic and acidic residues" evidence="4">
    <location>
        <begin position="184"/>
        <end position="194"/>
    </location>
</feature>
<dbReference type="PANTHER" id="PTHR14369:SF0">
    <property type="entry name" value="SURFEIT LOCUS PROTEIN 6"/>
    <property type="match status" value="1"/>
</dbReference>
<dbReference type="PANTHER" id="PTHR14369">
    <property type="entry name" value="SURFEIT LOCUS PROTEIN 6"/>
    <property type="match status" value="1"/>
</dbReference>
<dbReference type="EMBL" id="MCGT01000005">
    <property type="protein sequence ID" value="ORX59407.1"/>
    <property type="molecule type" value="Genomic_DNA"/>
</dbReference>
<sequence length="376" mass="42688">MVQTDLLDTLSDRIAIHADAFDTMLNLIPVKFYIIDAEAKVNNTRFMVNKRKLAPKQVIKENTKKAKKAKFDPDNQRTVADIQKEQAEKQAKEDEDDASVVSSVSLNGNDDDSTTSSEPKSPVEALQPMPREEINDLRRRLHERIVQQRQRRHAPGSTPTARSREAILSERLKKKQDRKKALKAQREKGKKAASEELVSDPTKTKTANGKSADSVKLDSDMFFGKLSMGGPEKKKNSGDAKSQLKKIENQKQKIEKLKTEDQDKAAQMAEKQEWQKAIAMATGEKVKDDVTLLKKTIKRQERAKSKSSQEWQKRQEKVKYDETAKVKKRNENIQKRIDDKKNRGKGKKARPGFEGSSRIKAGRVSKPKSNGKNKKK</sequence>
<dbReference type="OrthoDB" id="444809at2759"/>
<organism evidence="7 8">
    <name type="scientific">Hesseltinella vesiculosa</name>
    <dbReference type="NCBI Taxonomy" id="101127"/>
    <lineage>
        <taxon>Eukaryota</taxon>
        <taxon>Fungi</taxon>
        <taxon>Fungi incertae sedis</taxon>
        <taxon>Mucoromycota</taxon>
        <taxon>Mucoromycotina</taxon>
        <taxon>Mucoromycetes</taxon>
        <taxon>Mucorales</taxon>
        <taxon>Cunninghamellaceae</taxon>
        <taxon>Hesseltinella</taxon>
    </lineage>
</organism>
<dbReference type="AlphaFoldDB" id="A0A1X2GQH8"/>
<gene>
    <name evidence="7" type="ORF">DM01DRAFT_1381019</name>
</gene>
<dbReference type="GO" id="GO:0003723">
    <property type="term" value="F:RNA binding"/>
    <property type="evidence" value="ECO:0007669"/>
    <property type="project" value="TreeGrafter"/>
</dbReference>
<evidence type="ECO:0000256" key="3">
    <source>
        <dbReference type="ARBA" id="ARBA00023242"/>
    </source>
</evidence>
<protein>
    <submittedName>
        <fullName evidence="7">SURF6-domain-containing protein</fullName>
    </submittedName>
</protein>
<dbReference type="Proteomes" id="UP000242146">
    <property type="component" value="Unassembled WGS sequence"/>
</dbReference>
<dbReference type="InterPro" id="IPR007019">
    <property type="entry name" value="SURF6"/>
</dbReference>
<comment type="caution">
    <text evidence="7">The sequence shown here is derived from an EMBL/GenBank/DDBJ whole genome shotgun (WGS) entry which is preliminary data.</text>
</comment>
<evidence type="ECO:0000259" key="5">
    <source>
        <dbReference type="Pfam" id="PF04935"/>
    </source>
</evidence>
<evidence type="ECO:0000313" key="8">
    <source>
        <dbReference type="Proteomes" id="UP000242146"/>
    </source>
</evidence>